<proteinExistence type="inferred from homology"/>
<dbReference type="PROSITE" id="PS00061">
    <property type="entry name" value="ADH_SHORT"/>
    <property type="match status" value="1"/>
</dbReference>
<accession>A0A2M9ZGY0</accession>
<evidence type="ECO:0000256" key="1">
    <source>
        <dbReference type="ARBA" id="ARBA00006484"/>
    </source>
</evidence>
<dbReference type="PRINTS" id="PR00080">
    <property type="entry name" value="SDRFAMILY"/>
</dbReference>
<comment type="similarity">
    <text evidence="1 3">Belongs to the short-chain dehydrogenases/reductases (SDR) family.</text>
</comment>
<name>A0A2M9ZGY0_9LEPT</name>
<evidence type="ECO:0000256" key="2">
    <source>
        <dbReference type="ARBA" id="ARBA00023002"/>
    </source>
</evidence>
<gene>
    <name evidence="4" type="ORF">CH371_06735</name>
</gene>
<dbReference type="EMBL" id="NPDT01000001">
    <property type="protein sequence ID" value="PJZ67690.1"/>
    <property type="molecule type" value="Genomic_DNA"/>
</dbReference>
<organism evidence="4 5">
    <name type="scientific">Leptospira wolffii</name>
    <dbReference type="NCBI Taxonomy" id="409998"/>
    <lineage>
        <taxon>Bacteria</taxon>
        <taxon>Pseudomonadati</taxon>
        <taxon>Spirochaetota</taxon>
        <taxon>Spirochaetia</taxon>
        <taxon>Leptospirales</taxon>
        <taxon>Leptospiraceae</taxon>
        <taxon>Leptospira</taxon>
    </lineage>
</organism>
<dbReference type="PANTHER" id="PTHR44196:SF1">
    <property type="entry name" value="DEHYDROGENASE_REDUCTASE SDR FAMILY MEMBER 7B"/>
    <property type="match status" value="1"/>
</dbReference>
<dbReference type="NCBIfam" id="NF004825">
    <property type="entry name" value="PRK06181.1"/>
    <property type="match status" value="1"/>
</dbReference>
<dbReference type="InterPro" id="IPR020904">
    <property type="entry name" value="Sc_DH/Rdtase_CS"/>
</dbReference>
<keyword evidence="2" id="KW-0560">Oxidoreductase</keyword>
<protein>
    <submittedName>
        <fullName evidence="4">Short chain dehydrogenase</fullName>
    </submittedName>
</protein>
<dbReference type="PRINTS" id="PR00081">
    <property type="entry name" value="GDHRDH"/>
</dbReference>
<dbReference type="Gene3D" id="3.40.50.720">
    <property type="entry name" value="NAD(P)-binding Rossmann-like Domain"/>
    <property type="match status" value="1"/>
</dbReference>
<dbReference type="Proteomes" id="UP000231912">
    <property type="component" value="Unassembled WGS sequence"/>
</dbReference>
<dbReference type="InterPro" id="IPR036291">
    <property type="entry name" value="NAD(P)-bd_dom_sf"/>
</dbReference>
<evidence type="ECO:0000313" key="4">
    <source>
        <dbReference type="EMBL" id="PJZ67690.1"/>
    </source>
</evidence>
<dbReference type="Pfam" id="PF00106">
    <property type="entry name" value="adh_short"/>
    <property type="match status" value="1"/>
</dbReference>
<dbReference type="SUPFAM" id="SSF51735">
    <property type="entry name" value="NAD(P)-binding Rossmann-fold domains"/>
    <property type="match status" value="1"/>
</dbReference>
<sequence>MNSFYKDKVVWITGASSGIGEALVKRLSGTGAKIILSARRIEELRRVQKESALNDSNSLCLPLDLANYESLKSYPPIALEKFARIDILINNGGVSQRSLAHETDLSTYQTIMDVNFFGTIALTLAVLPHFRKRRTGRIVSVSSVAGKFGVPYRSGYSSAKAALTGFFEALRAENASEGIKVTMVYPGFIRTKISENALQGNGSSFGVPNIKTKATISAEDCADRILKAVQEEKLEVQIAGPKESFAVAFHKYFPTLFSKFISRANVI</sequence>
<reference evidence="4 5" key="1">
    <citation type="submission" date="2017-07" db="EMBL/GenBank/DDBJ databases">
        <title>Leptospira spp. isolated from tropical soils.</title>
        <authorList>
            <person name="Thibeaux R."/>
            <person name="Iraola G."/>
            <person name="Ferres I."/>
            <person name="Bierque E."/>
            <person name="Girault D."/>
            <person name="Soupe-Gilbert M.-E."/>
            <person name="Picardeau M."/>
            <person name="Goarant C."/>
        </authorList>
    </citation>
    <scope>NUCLEOTIDE SEQUENCE [LARGE SCALE GENOMIC DNA]</scope>
    <source>
        <strain evidence="4 5">FH2-C-A2</strain>
    </source>
</reference>
<dbReference type="InterPro" id="IPR002347">
    <property type="entry name" value="SDR_fam"/>
</dbReference>
<dbReference type="PANTHER" id="PTHR44196">
    <property type="entry name" value="DEHYDROGENASE/REDUCTASE SDR FAMILY MEMBER 7B"/>
    <property type="match status" value="1"/>
</dbReference>
<dbReference type="GO" id="GO:0016020">
    <property type="term" value="C:membrane"/>
    <property type="evidence" value="ECO:0007669"/>
    <property type="project" value="TreeGrafter"/>
</dbReference>
<dbReference type="AlphaFoldDB" id="A0A2M9ZGY0"/>
<comment type="caution">
    <text evidence="4">The sequence shown here is derived from an EMBL/GenBank/DDBJ whole genome shotgun (WGS) entry which is preliminary data.</text>
</comment>
<evidence type="ECO:0000313" key="5">
    <source>
        <dbReference type="Proteomes" id="UP000231912"/>
    </source>
</evidence>
<evidence type="ECO:0000256" key="3">
    <source>
        <dbReference type="RuleBase" id="RU000363"/>
    </source>
</evidence>
<dbReference type="RefSeq" id="WP_100758123.1">
    <property type="nucleotide sequence ID" value="NZ_NPDT01000001.1"/>
</dbReference>
<dbReference type="GO" id="GO:0016491">
    <property type="term" value="F:oxidoreductase activity"/>
    <property type="evidence" value="ECO:0007669"/>
    <property type="project" value="UniProtKB-KW"/>
</dbReference>